<dbReference type="RefSeq" id="WP_118459072.1">
    <property type="nucleotide sequence ID" value="NZ_JACOOK010000001.1"/>
</dbReference>
<keyword evidence="1" id="KW-0472">Membrane</keyword>
<accession>A0ABR7CJT1</accession>
<keyword evidence="1" id="KW-0812">Transmembrane</keyword>
<evidence type="ECO:0000313" key="3">
    <source>
        <dbReference type="Proteomes" id="UP000636891"/>
    </source>
</evidence>
<protein>
    <submittedName>
        <fullName evidence="2">Uncharacterized protein</fullName>
    </submittedName>
</protein>
<feature type="transmembrane region" description="Helical" evidence="1">
    <location>
        <begin position="70"/>
        <end position="94"/>
    </location>
</feature>
<dbReference type="Proteomes" id="UP000636891">
    <property type="component" value="Unassembled WGS sequence"/>
</dbReference>
<gene>
    <name evidence="2" type="ORF">H8S08_02560</name>
</gene>
<name>A0ABR7CJT1_9BACT</name>
<reference evidence="2 3" key="1">
    <citation type="submission" date="2020-08" db="EMBL/GenBank/DDBJ databases">
        <title>Genome public.</title>
        <authorList>
            <person name="Liu C."/>
            <person name="Sun Q."/>
        </authorList>
    </citation>
    <scope>NUCLEOTIDE SEQUENCE [LARGE SCALE GENOMIC DNA]</scope>
    <source>
        <strain evidence="2 3">New-7</strain>
    </source>
</reference>
<feature type="transmembrane region" description="Helical" evidence="1">
    <location>
        <begin position="12"/>
        <end position="30"/>
    </location>
</feature>
<dbReference type="EMBL" id="JACOOK010000001">
    <property type="protein sequence ID" value="MBC5615903.1"/>
    <property type="molecule type" value="Genomic_DNA"/>
</dbReference>
<sequence>MKQGLVKIAKWLMVVLFMSYYFSTTLFYHTHHFQWGTVTHSHPYIPFEGGMPSHSHTAEQCATIGLLSAIVLWIAVAPALLFARTIVTPIYVFFSRYVSHLRLPGILLRAPPVFICG</sequence>
<keyword evidence="1" id="KW-1133">Transmembrane helix</keyword>
<organism evidence="2 3">
    <name type="scientific">Alistipes hominis</name>
    <dbReference type="NCBI Taxonomy" id="2763015"/>
    <lineage>
        <taxon>Bacteria</taxon>
        <taxon>Pseudomonadati</taxon>
        <taxon>Bacteroidota</taxon>
        <taxon>Bacteroidia</taxon>
        <taxon>Bacteroidales</taxon>
        <taxon>Rikenellaceae</taxon>
        <taxon>Alistipes</taxon>
    </lineage>
</organism>
<comment type="caution">
    <text evidence="2">The sequence shown here is derived from an EMBL/GenBank/DDBJ whole genome shotgun (WGS) entry which is preliminary data.</text>
</comment>
<evidence type="ECO:0000256" key="1">
    <source>
        <dbReference type="SAM" id="Phobius"/>
    </source>
</evidence>
<evidence type="ECO:0000313" key="2">
    <source>
        <dbReference type="EMBL" id="MBC5615903.1"/>
    </source>
</evidence>
<proteinExistence type="predicted"/>
<keyword evidence="3" id="KW-1185">Reference proteome</keyword>